<dbReference type="SMART" id="SM00361">
    <property type="entry name" value="RRM_1"/>
    <property type="match status" value="2"/>
</dbReference>
<dbReference type="InterPro" id="IPR035979">
    <property type="entry name" value="RBD_domain_sf"/>
</dbReference>
<evidence type="ECO:0000313" key="7">
    <source>
        <dbReference type="EMBL" id="CAJ0957984.1"/>
    </source>
</evidence>
<evidence type="ECO:0000256" key="5">
    <source>
        <dbReference type="SAM" id="Coils"/>
    </source>
</evidence>
<dbReference type="CDD" id="cd12379">
    <property type="entry name" value="RRM2_I_PABPs"/>
    <property type="match status" value="1"/>
</dbReference>
<dbReference type="InterPro" id="IPR003954">
    <property type="entry name" value="RRM_euk-type"/>
</dbReference>
<reference evidence="7" key="1">
    <citation type="submission" date="2023-07" db="EMBL/GenBank/DDBJ databases">
        <authorList>
            <person name="Stuckert A."/>
        </authorList>
    </citation>
    <scope>NUCLEOTIDE SEQUENCE</scope>
</reference>
<evidence type="ECO:0000256" key="3">
    <source>
        <dbReference type="ARBA" id="ARBA00022884"/>
    </source>
</evidence>
<dbReference type="SUPFAM" id="SSF54928">
    <property type="entry name" value="RNA-binding domain, RBD"/>
    <property type="match status" value="3"/>
</dbReference>
<evidence type="ECO:0000256" key="1">
    <source>
        <dbReference type="ARBA" id="ARBA00022664"/>
    </source>
</evidence>
<evidence type="ECO:0000259" key="6">
    <source>
        <dbReference type="PROSITE" id="PS50102"/>
    </source>
</evidence>
<keyword evidence="5" id="KW-0175">Coiled coil</keyword>
<dbReference type="Proteomes" id="UP001176940">
    <property type="component" value="Unassembled WGS sequence"/>
</dbReference>
<dbReference type="PANTHER" id="PTHR24012">
    <property type="entry name" value="RNA BINDING PROTEIN"/>
    <property type="match status" value="1"/>
</dbReference>
<keyword evidence="3 4" id="KW-0694">RNA-binding</keyword>
<comment type="caution">
    <text evidence="7">The sequence shown here is derived from an EMBL/GenBank/DDBJ whole genome shotgun (WGS) entry which is preliminary data.</text>
</comment>
<feature type="coiled-coil region" evidence="5">
    <location>
        <begin position="467"/>
        <end position="521"/>
    </location>
</feature>
<keyword evidence="1" id="KW-0507">mRNA processing</keyword>
<dbReference type="Pfam" id="PF00076">
    <property type="entry name" value="RRM_1"/>
    <property type="match status" value="4"/>
</dbReference>
<feature type="domain" description="RRM" evidence="6">
    <location>
        <begin position="1"/>
        <end position="60"/>
    </location>
</feature>
<dbReference type="Gene3D" id="3.30.70.330">
    <property type="match status" value="4"/>
</dbReference>
<dbReference type="PROSITE" id="PS50102">
    <property type="entry name" value="RRM"/>
    <property type="match status" value="4"/>
</dbReference>
<protein>
    <recommendedName>
        <fullName evidence="6">RRM domain-containing protein</fullName>
    </recommendedName>
</protein>
<name>A0ABN9M3L9_9NEOB</name>
<organism evidence="7 8">
    <name type="scientific">Ranitomeya imitator</name>
    <name type="common">mimic poison frog</name>
    <dbReference type="NCBI Taxonomy" id="111125"/>
    <lineage>
        <taxon>Eukaryota</taxon>
        <taxon>Metazoa</taxon>
        <taxon>Chordata</taxon>
        <taxon>Craniata</taxon>
        <taxon>Vertebrata</taxon>
        <taxon>Euteleostomi</taxon>
        <taxon>Amphibia</taxon>
        <taxon>Batrachia</taxon>
        <taxon>Anura</taxon>
        <taxon>Neobatrachia</taxon>
        <taxon>Hyloidea</taxon>
        <taxon>Dendrobatidae</taxon>
        <taxon>Dendrobatinae</taxon>
        <taxon>Ranitomeya</taxon>
    </lineage>
</organism>
<dbReference type="InterPro" id="IPR045305">
    <property type="entry name" value="RRM2_I_PABPs"/>
</dbReference>
<accession>A0ABN9M3L9</accession>
<dbReference type="SMART" id="SM00360">
    <property type="entry name" value="RRM"/>
    <property type="match status" value="4"/>
</dbReference>
<dbReference type="EMBL" id="CAUEEQ010044581">
    <property type="protein sequence ID" value="CAJ0957984.1"/>
    <property type="molecule type" value="Genomic_DNA"/>
</dbReference>
<evidence type="ECO:0000313" key="8">
    <source>
        <dbReference type="Proteomes" id="UP001176940"/>
    </source>
</evidence>
<sequence length="628" mass="71833">MKTPVGNILSVIICRDKITGQSLGYAYINFQQPEDAERALDTMNFEDMNGKAMRIMWCQRNPSVIKSRIGNIFIKNLDKTIDSKLLYDTFSAFGSIMSCKVVCDENGSKGYGFVHFETRESAQKAIDSLNGKILNDQKVYIEHSKSSHKREPELVASSLYTNVYIKNFGENMDDERLKELFSKYGPTQSVKVMTDQNGTSKGFGFVSFKKHEDALKDVFDEPKSSSLPPHRDCDCAIDLIPGCKFPKGRLFNLKFLPAERNYDVGNRNSGCAHRTGRSQTALLTVLWFEDPEVFSKEAVNEMNGKDVNGKAIYVGRAEKKLERQAEVRKTFEQIKQEWITSSQGVNLYINNLADWIDDYILHQLFSRYGTIISAKVMMEGRRSKGSGFVCFSAPEEATKAVTEMNGRIVDSKPLYVAFAQCKKDRLAPLANQKKMDHIRIVPNQVINTYQPPPPPSFIMPPASPLIIKYEEKKLVEVQKEIEELKKSVEKLKTLPQYDRTLEKIKKEVATLEEEIMDRKKRKFARDTNDYTTGKIYEWGQWERTPKSPKSILKRSQTHHKGLFSLARYTSVSQMWKRSSGADTVERSVRPHSNTWSRTLRSGVPAPELRFHMRDTDVFLASENKPLYC</sequence>
<evidence type="ECO:0000256" key="4">
    <source>
        <dbReference type="PROSITE-ProRule" id="PRU00176"/>
    </source>
</evidence>
<dbReference type="CDD" id="cd12381">
    <property type="entry name" value="RRM4_I_PABPs"/>
    <property type="match status" value="1"/>
</dbReference>
<dbReference type="InterPro" id="IPR012677">
    <property type="entry name" value="Nucleotide-bd_a/b_plait_sf"/>
</dbReference>
<feature type="domain" description="RRM" evidence="6">
    <location>
        <begin position="345"/>
        <end position="421"/>
    </location>
</feature>
<feature type="domain" description="RRM" evidence="6">
    <location>
        <begin position="70"/>
        <end position="146"/>
    </location>
</feature>
<keyword evidence="8" id="KW-1185">Reference proteome</keyword>
<dbReference type="InterPro" id="IPR000504">
    <property type="entry name" value="RRM_dom"/>
</dbReference>
<evidence type="ECO:0000256" key="2">
    <source>
        <dbReference type="ARBA" id="ARBA00022737"/>
    </source>
</evidence>
<keyword evidence="2" id="KW-0677">Repeat</keyword>
<proteinExistence type="predicted"/>
<feature type="domain" description="RRM" evidence="6">
    <location>
        <begin position="161"/>
        <end position="258"/>
    </location>
</feature>
<gene>
    <name evidence="7" type="ORF">RIMI_LOCUS16151957</name>
</gene>